<gene>
    <name evidence="1" type="ORF">MRB53_013956</name>
</gene>
<keyword evidence="2" id="KW-1185">Reference proteome</keyword>
<protein>
    <submittedName>
        <fullName evidence="1">Uncharacterized protein</fullName>
    </submittedName>
</protein>
<dbReference type="Proteomes" id="UP001234297">
    <property type="component" value="Chromosome 4"/>
</dbReference>
<reference evidence="1 2" key="1">
    <citation type="journal article" date="2022" name="Hortic Res">
        <title>A haplotype resolved chromosomal level avocado genome allows analysis of novel avocado genes.</title>
        <authorList>
            <person name="Nath O."/>
            <person name="Fletcher S.J."/>
            <person name="Hayward A."/>
            <person name="Shaw L.M."/>
            <person name="Masouleh A.K."/>
            <person name="Furtado A."/>
            <person name="Henry R.J."/>
            <person name="Mitter N."/>
        </authorList>
    </citation>
    <scope>NUCLEOTIDE SEQUENCE [LARGE SCALE GENOMIC DNA]</scope>
    <source>
        <strain evidence="2">cv. Hass</strain>
    </source>
</reference>
<evidence type="ECO:0000313" key="2">
    <source>
        <dbReference type="Proteomes" id="UP001234297"/>
    </source>
</evidence>
<evidence type="ECO:0000313" key="1">
    <source>
        <dbReference type="EMBL" id="KAJ8617770.1"/>
    </source>
</evidence>
<sequence length="77" mass="8541">MLEDPLEEWITEVEDPVLKGGEDFLIGAGYVENVEVEDIDIENDIDDDCDIPQAQVIGVDDGSGDKIETGHEFDDFI</sequence>
<organism evidence="1 2">
    <name type="scientific">Persea americana</name>
    <name type="common">Avocado</name>
    <dbReference type="NCBI Taxonomy" id="3435"/>
    <lineage>
        <taxon>Eukaryota</taxon>
        <taxon>Viridiplantae</taxon>
        <taxon>Streptophyta</taxon>
        <taxon>Embryophyta</taxon>
        <taxon>Tracheophyta</taxon>
        <taxon>Spermatophyta</taxon>
        <taxon>Magnoliopsida</taxon>
        <taxon>Magnoliidae</taxon>
        <taxon>Laurales</taxon>
        <taxon>Lauraceae</taxon>
        <taxon>Persea</taxon>
    </lineage>
</organism>
<proteinExistence type="predicted"/>
<dbReference type="EMBL" id="CM056812">
    <property type="protein sequence ID" value="KAJ8617770.1"/>
    <property type="molecule type" value="Genomic_DNA"/>
</dbReference>
<accession>A0ACC2K9E4</accession>
<name>A0ACC2K9E4_PERAE</name>
<comment type="caution">
    <text evidence="1">The sequence shown here is derived from an EMBL/GenBank/DDBJ whole genome shotgun (WGS) entry which is preliminary data.</text>
</comment>